<evidence type="ECO:0000259" key="1">
    <source>
        <dbReference type="Pfam" id="PF13946"/>
    </source>
</evidence>
<dbReference type="Pfam" id="PF13946">
    <property type="entry name" value="DUF4214"/>
    <property type="match status" value="1"/>
</dbReference>
<proteinExistence type="predicted"/>
<protein>
    <submittedName>
        <fullName evidence="2">DUF4214 domain-containing protein</fullName>
    </submittedName>
</protein>
<dbReference type="RefSeq" id="WP_353648255.1">
    <property type="nucleotide sequence ID" value="NZ_CP159218.1"/>
</dbReference>
<dbReference type="AlphaFoldDB" id="A0AAU8DK81"/>
<organism evidence="2">
    <name type="scientific">Nakamurella sp. A5-74</name>
    <dbReference type="NCBI Taxonomy" id="3158264"/>
    <lineage>
        <taxon>Bacteria</taxon>
        <taxon>Bacillati</taxon>
        <taxon>Actinomycetota</taxon>
        <taxon>Actinomycetes</taxon>
        <taxon>Nakamurellales</taxon>
        <taxon>Nakamurellaceae</taxon>
        <taxon>Nakamurella</taxon>
    </lineage>
</organism>
<accession>A0AAU8DK81</accession>
<reference evidence="2" key="1">
    <citation type="submission" date="2024-05" db="EMBL/GenBank/DDBJ databases">
        <authorList>
            <person name="Cai S.Y."/>
            <person name="Jin L.M."/>
            <person name="Li H.R."/>
        </authorList>
    </citation>
    <scope>NUCLEOTIDE SEQUENCE</scope>
    <source>
        <strain evidence="2">A5-74</strain>
    </source>
</reference>
<name>A0AAU8DK81_9ACTN</name>
<sequence length="311" mass="33530">MSERSTRVTVRRPTFAAADAPSGRRVFSARGFERLLKARMAASTISVVETWTPVAPVVGRLDRAPDLADVWVYGLYRTILHRLPDDGGNRAFTAMIRGGGTPDLLIQALLGSQEAATTGASAPEDLDVAFVTGVYLTALGRAPDEDGLEAHRTALAAGAVTHESMLASMLASEEAKSQLRFPPTPSVQLSADEAAATLAASDAGRPRVKRLVGQLVKRHKGPRTVAREFLSGTTAARATGRTQSRVETLISEVEAGREWQWKVDRHQMSHLDTLTYALNSVSARLDRIERDLAILLKQSAPQDLSKVAGKE</sequence>
<evidence type="ECO:0000313" key="2">
    <source>
        <dbReference type="EMBL" id="XCG62640.1"/>
    </source>
</evidence>
<gene>
    <name evidence="2" type="ORF">ABLG96_15570</name>
</gene>
<feature type="domain" description="DUF4214" evidence="1">
    <location>
        <begin position="107"/>
        <end position="178"/>
    </location>
</feature>
<dbReference type="EMBL" id="CP159218">
    <property type="protein sequence ID" value="XCG62640.1"/>
    <property type="molecule type" value="Genomic_DNA"/>
</dbReference>
<dbReference type="InterPro" id="IPR025282">
    <property type="entry name" value="DUF4214"/>
</dbReference>